<dbReference type="PANTHER" id="PTHR46270:SF2">
    <property type="entry name" value="TIR DOMAIN-CONTAINING PROTEIN"/>
    <property type="match status" value="1"/>
</dbReference>
<evidence type="ECO:0000313" key="4">
    <source>
        <dbReference type="Proteomes" id="UP000663851"/>
    </source>
</evidence>
<dbReference type="GO" id="GO:0007165">
    <property type="term" value="P:signal transduction"/>
    <property type="evidence" value="ECO:0007669"/>
    <property type="project" value="InterPro"/>
</dbReference>
<feature type="domain" description="TIR" evidence="2">
    <location>
        <begin position="591"/>
        <end position="707"/>
    </location>
</feature>
<feature type="region of interest" description="Disordered" evidence="1">
    <location>
        <begin position="724"/>
        <end position="751"/>
    </location>
</feature>
<dbReference type="InterPro" id="IPR016024">
    <property type="entry name" value="ARM-type_fold"/>
</dbReference>
<organism evidence="3 4">
    <name type="scientific">Rotaria socialis</name>
    <dbReference type="NCBI Taxonomy" id="392032"/>
    <lineage>
        <taxon>Eukaryota</taxon>
        <taxon>Metazoa</taxon>
        <taxon>Spiralia</taxon>
        <taxon>Gnathifera</taxon>
        <taxon>Rotifera</taxon>
        <taxon>Eurotatoria</taxon>
        <taxon>Bdelloidea</taxon>
        <taxon>Philodinida</taxon>
        <taxon>Philodinidae</taxon>
        <taxon>Rotaria</taxon>
    </lineage>
</organism>
<protein>
    <recommendedName>
        <fullName evidence="2">TIR domain-containing protein</fullName>
    </recommendedName>
</protein>
<dbReference type="Gene3D" id="3.40.50.10140">
    <property type="entry name" value="Toll/interleukin-1 receptor homology (TIR) domain"/>
    <property type="match status" value="1"/>
</dbReference>
<comment type="caution">
    <text evidence="3">The sequence shown here is derived from an EMBL/GenBank/DDBJ whole genome shotgun (WGS) entry which is preliminary data.</text>
</comment>
<accession>A0A820USP0</accession>
<gene>
    <name evidence="3" type="ORF">HFQ381_LOCUS26945</name>
</gene>
<dbReference type="SUPFAM" id="SSF52200">
    <property type="entry name" value="Toll/Interleukin receptor TIR domain"/>
    <property type="match status" value="1"/>
</dbReference>
<dbReference type="EMBL" id="CAJOBO010003357">
    <property type="protein sequence ID" value="CAF4489946.1"/>
    <property type="molecule type" value="Genomic_DNA"/>
</dbReference>
<evidence type="ECO:0000313" key="3">
    <source>
        <dbReference type="EMBL" id="CAF4489946.1"/>
    </source>
</evidence>
<dbReference type="PANTHER" id="PTHR46270">
    <property type="entry name" value="ARMADILLO-TYPE FOLD-RELATED"/>
    <property type="match status" value="1"/>
</dbReference>
<sequence>MSKSSSLRSVFLHYNYVYLDLSTYTSIASNLISLDLLISGSPNTVSVYSILPIPRVCHRIRYLHAIIKHEIPSENNNVKALKNMNTIVDQHCTIIREQEATITIEQLKTSFDVFVSEIKKSDSSIINVTLLKQIVPILTQLLSKNNQLADSELMKHPLFTTLRDSVLIDYLRQRQNKDAVYEFLPDLASLYAKIGYRINNMNALLFKQLLFYPPLIDEIVNCLNDIMTNEKYLDDGILLSSIHFLLMAFINFEKKQSTTNDYSSIRSLTKAVVACLCSSYAVEMIKQLEHNFSQKLTQAHLLFLNTCPLYLRWYGSYQALENFQISKNLLNPFTEWIISCPSDLIVNCSKQVGDMIRHLTSILLRSVPSDNSDASIEQFNDDYYKFLIHWTSLLSSMLKCSSNDSTIISIKRFIVQHLYDLTLNANLLNFMKTIPNLIPMLLQMTDIEQDETQLNIYRCLGKLMTEADIKAMETSKKRPFPQHITEFENQSRTNKTKYTSLIRCIIETKFDPINVQKVVLEILLALSFNDDASTILKQNKDFMSQVRNLANNTNVDKSNLQRAAEGLLWKLEKEAVAITKSASSRSFKYDVMISYSHSDHPLCYQIHERLVQDGFNVWIDRDQMHGAPMIAMADAVENSEFVLLCMSDTYKQSVYCQSEAHYAFERRCRLIPLIMKSHYKPDGWLGIMVSGKIYVDFMKNEFKLAYNKLKTEIDQYRQQNLNHSMVKSKGKNPQDVSSTISKSVQKPSKSTERPAIVNLPCCIIQWTNNHVQSFFLTNELDNTMLLLCLRLDGCCLLQLYEMCMMNRESMYQSLKAELADVHHTTLPISDYLTFLHQIKRYVPLTPVVTKTNQSPFPPSTVCNLM</sequence>
<evidence type="ECO:0000256" key="1">
    <source>
        <dbReference type="SAM" id="MobiDB-lite"/>
    </source>
</evidence>
<dbReference type="InterPro" id="IPR000157">
    <property type="entry name" value="TIR_dom"/>
</dbReference>
<dbReference type="InterPro" id="IPR035897">
    <property type="entry name" value="Toll_tir_struct_dom_sf"/>
</dbReference>
<proteinExistence type="predicted"/>
<name>A0A820USP0_9BILA</name>
<dbReference type="AlphaFoldDB" id="A0A820USP0"/>
<feature type="compositionally biased region" description="Polar residues" evidence="1">
    <location>
        <begin position="734"/>
        <end position="748"/>
    </location>
</feature>
<dbReference type="SUPFAM" id="SSF48371">
    <property type="entry name" value="ARM repeat"/>
    <property type="match status" value="1"/>
</dbReference>
<reference evidence="3" key="1">
    <citation type="submission" date="2021-02" db="EMBL/GenBank/DDBJ databases">
        <authorList>
            <person name="Nowell W R."/>
        </authorList>
    </citation>
    <scope>NUCLEOTIDE SEQUENCE</scope>
</reference>
<evidence type="ECO:0000259" key="2">
    <source>
        <dbReference type="Pfam" id="PF13676"/>
    </source>
</evidence>
<dbReference type="Pfam" id="PF13676">
    <property type="entry name" value="TIR_2"/>
    <property type="match status" value="1"/>
</dbReference>
<dbReference type="Proteomes" id="UP000663851">
    <property type="component" value="Unassembled WGS sequence"/>
</dbReference>